<dbReference type="KEGG" id="bic:LMTR13_14670"/>
<dbReference type="STRING" id="1274631.LMTR13_14670"/>
<keyword evidence="2" id="KW-1185">Reference proteome</keyword>
<evidence type="ECO:0000313" key="1">
    <source>
        <dbReference type="EMBL" id="ANW01225.1"/>
    </source>
</evidence>
<protein>
    <submittedName>
        <fullName evidence="1">Uncharacterized protein</fullName>
    </submittedName>
</protein>
<accession>A0A1B1UEQ8</accession>
<name>A0A1B1UEQ8_9BRAD</name>
<dbReference type="Proteomes" id="UP000092839">
    <property type="component" value="Chromosome"/>
</dbReference>
<reference evidence="1 2" key="1">
    <citation type="submission" date="2016-07" db="EMBL/GenBank/DDBJ databases">
        <title>Complete genome sequence of Bradyrhizobium icense LMTR 13T, a potential inoculant strain isolated from lima bean (Phaseolus lunatus) in Peru.</title>
        <authorList>
            <person name="Ormeno-Orrillo E."/>
            <person name="Duran D."/>
            <person name="Rogel M.A."/>
            <person name="Rey L."/>
            <person name="Imperial J."/>
            <person name="Ruiz-Argueso T."/>
            <person name="Martinez-Romero E."/>
        </authorList>
    </citation>
    <scope>NUCLEOTIDE SEQUENCE [LARGE SCALE GENOMIC DNA]</scope>
    <source>
        <strain evidence="1 2">LMTR 13</strain>
    </source>
</reference>
<organism evidence="1 2">
    <name type="scientific">Bradyrhizobium icense</name>
    <dbReference type="NCBI Taxonomy" id="1274631"/>
    <lineage>
        <taxon>Bacteria</taxon>
        <taxon>Pseudomonadati</taxon>
        <taxon>Pseudomonadota</taxon>
        <taxon>Alphaproteobacteria</taxon>
        <taxon>Hyphomicrobiales</taxon>
        <taxon>Nitrobacteraceae</taxon>
        <taxon>Bradyrhizobium</taxon>
    </lineage>
</organism>
<sequence length="65" mass="6959">MSAVNGTMSGNRKRRECSAASITGQSCFCFLRNTLVNSFSTCTLMTPPPAITASARSRRVSVEKA</sequence>
<proteinExistence type="predicted"/>
<evidence type="ECO:0000313" key="2">
    <source>
        <dbReference type="Proteomes" id="UP000092839"/>
    </source>
</evidence>
<gene>
    <name evidence="1" type="ORF">LMTR13_14670</name>
</gene>
<dbReference type="AlphaFoldDB" id="A0A1B1UEQ8"/>
<dbReference type="EMBL" id="CP016428">
    <property type="protein sequence ID" value="ANW01225.1"/>
    <property type="molecule type" value="Genomic_DNA"/>
</dbReference>